<dbReference type="PANTHER" id="PTHR36032">
    <property type="entry name" value="PHOSPHOPANTOTHENATE--CYSTEINE LIGASE 2"/>
    <property type="match status" value="1"/>
</dbReference>
<keyword evidence="2" id="KW-1185">Reference proteome</keyword>
<proteinExistence type="predicted"/>
<dbReference type="AlphaFoldDB" id="A0A0K9NRP0"/>
<gene>
    <name evidence="1" type="ORF">ZOSMA_74G00810</name>
</gene>
<comment type="caution">
    <text evidence="1">The sequence shown here is derived from an EMBL/GenBank/DDBJ whole genome shotgun (WGS) entry which is preliminary data.</text>
</comment>
<organism evidence="1 2">
    <name type="scientific">Zostera marina</name>
    <name type="common">Eelgrass</name>
    <dbReference type="NCBI Taxonomy" id="29655"/>
    <lineage>
        <taxon>Eukaryota</taxon>
        <taxon>Viridiplantae</taxon>
        <taxon>Streptophyta</taxon>
        <taxon>Embryophyta</taxon>
        <taxon>Tracheophyta</taxon>
        <taxon>Spermatophyta</taxon>
        <taxon>Magnoliopsida</taxon>
        <taxon>Liliopsida</taxon>
        <taxon>Zosteraceae</taxon>
        <taxon>Zostera</taxon>
    </lineage>
</organism>
<dbReference type="EMBL" id="LFYR01001898">
    <property type="protein sequence ID" value="KMZ58737.1"/>
    <property type="molecule type" value="Genomic_DNA"/>
</dbReference>
<evidence type="ECO:0000313" key="1">
    <source>
        <dbReference type="EMBL" id="KMZ58737.1"/>
    </source>
</evidence>
<evidence type="ECO:0000313" key="2">
    <source>
        <dbReference type="Proteomes" id="UP000036987"/>
    </source>
</evidence>
<sequence>MTLTTKTTPRDMLLSRGNRVFNNRKKPVSKDQFERNKYRSYSKKVPVMEQHGKVGNPHSNSNSNVISLDGCCSSNASKLLKDRWTAVIASYNDASVDISERPLMYSGDSESSCSQMKLPQQSVKMDFPTKLRHLICNANAAETTNVNQS</sequence>
<dbReference type="OrthoDB" id="1869053at2759"/>
<dbReference type="PANTHER" id="PTHR36032:SF1">
    <property type="entry name" value="PHOSPHOPANTOTHENATE--CYSTEINE LIGASE 2"/>
    <property type="match status" value="1"/>
</dbReference>
<dbReference type="Proteomes" id="UP000036987">
    <property type="component" value="Unassembled WGS sequence"/>
</dbReference>
<protein>
    <submittedName>
        <fullName evidence="1">Uncharacterized protein</fullName>
    </submittedName>
</protein>
<name>A0A0K9NRP0_ZOSMR</name>
<reference evidence="2" key="1">
    <citation type="journal article" date="2016" name="Nature">
        <title>The genome of the seagrass Zostera marina reveals angiosperm adaptation to the sea.</title>
        <authorList>
            <person name="Olsen J.L."/>
            <person name="Rouze P."/>
            <person name="Verhelst B."/>
            <person name="Lin Y.-C."/>
            <person name="Bayer T."/>
            <person name="Collen J."/>
            <person name="Dattolo E."/>
            <person name="De Paoli E."/>
            <person name="Dittami S."/>
            <person name="Maumus F."/>
            <person name="Michel G."/>
            <person name="Kersting A."/>
            <person name="Lauritano C."/>
            <person name="Lohaus R."/>
            <person name="Toepel M."/>
            <person name="Tonon T."/>
            <person name="Vanneste K."/>
            <person name="Amirebrahimi M."/>
            <person name="Brakel J."/>
            <person name="Bostroem C."/>
            <person name="Chovatia M."/>
            <person name="Grimwood J."/>
            <person name="Jenkins J.W."/>
            <person name="Jueterbock A."/>
            <person name="Mraz A."/>
            <person name="Stam W.T."/>
            <person name="Tice H."/>
            <person name="Bornberg-Bauer E."/>
            <person name="Green P.J."/>
            <person name="Pearson G.A."/>
            <person name="Procaccini G."/>
            <person name="Duarte C.M."/>
            <person name="Schmutz J."/>
            <person name="Reusch T.B.H."/>
            <person name="Van de Peer Y."/>
        </authorList>
    </citation>
    <scope>NUCLEOTIDE SEQUENCE [LARGE SCALE GENOMIC DNA]</scope>
    <source>
        <strain evidence="2">cv. Finnish</strain>
    </source>
</reference>
<accession>A0A0K9NRP0</accession>